<feature type="domain" description="Sushi" evidence="14">
    <location>
        <begin position="1524"/>
        <end position="1581"/>
    </location>
</feature>
<dbReference type="InterPro" id="IPR013320">
    <property type="entry name" value="ConA-like_dom_sf"/>
</dbReference>
<keyword evidence="17" id="KW-1185">Reference proteome</keyword>
<feature type="chain" id="PRO_5042853885" description="Sushi, von Willebrand factor type A, EGF and pentraxin domain-containing protein 1" evidence="10">
    <location>
        <begin position="19"/>
        <end position="1897"/>
    </location>
</feature>
<evidence type="ECO:0000256" key="1">
    <source>
        <dbReference type="ARBA" id="ARBA00022536"/>
    </source>
</evidence>
<dbReference type="SUPFAM" id="SSF57535">
    <property type="entry name" value="Complement control module/SCR domain"/>
    <property type="match status" value="8"/>
</dbReference>
<evidence type="ECO:0000259" key="13">
    <source>
        <dbReference type="PROSITE" id="PS50825"/>
    </source>
</evidence>
<feature type="domain" description="Sushi" evidence="14">
    <location>
        <begin position="499"/>
        <end position="564"/>
    </location>
</feature>
<dbReference type="Pfam" id="PF07699">
    <property type="entry name" value="Ephrin_rec_like"/>
    <property type="match status" value="2"/>
</dbReference>
<dbReference type="SUPFAM" id="SSF49899">
    <property type="entry name" value="Concanavalin A-like lectins/glucanases"/>
    <property type="match status" value="1"/>
</dbReference>
<feature type="domain" description="HYR" evidence="13">
    <location>
        <begin position="648"/>
        <end position="728"/>
    </location>
</feature>
<dbReference type="Pfam" id="PF00354">
    <property type="entry name" value="Pentaxin"/>
    <property type="match status" value="1"/>
</dbReference>
<dbReference type="Pfam" id="PF02494">
    <property type="entry name" value="HYR"/>
    <property type="match status" value="2"/>
</dbReference>
<keyword evidence="5 7" id="KW-1015">Disulfide bond</keyword>
<dbReference type="InterPro" id="IPR000436">
    <property type="entry name" value="Sushi_SCR_CCP_dom"/>
</dbReference>
<feature type="domain" description="EGF-like" evidence="11">
    <location>
        <begin position="1164"/>
        <end position="1201"/>
    </location>
</feature>
<dbReference type="InterPro" id="IPR002035">
    <property type="entry name" value="VWF_A"/>
</dbReference>
<evidence type="ECO:0000256" key="7">
    <source>
        <dbReference type="PROSITE-ProRule" id="PRU00076"/>
    </source>
</evidence>
<keyword evidence="2 8" id="KW-0768">Sushi</keyword>
<feature type="domain" description="Pentraxin (PTX)" evidence="15">
    <location>
        <begin position="1323"/>
        <end position="1523"/>
    </location>
</feature>
<dbReference type="Gene3D" id="3.40.50.410">
    <property type="entry name" value="von Willebrand factor, type A domain"/>
    <property type="match status" value="1"/>
</dbReference>
<evidence type="ECO:0000256" key="6">
    <source>
        <dbReference type="ARBA" id="ARBA00023180"/>
    </source>
</evidence>
<feature type="disulfide bond" evidence="7">
    <location>
        <begin position="1308"/>
        <end position="1317"/>
    </location>
</feature>
<dbReference type="PROSITE" id="PS00022">
    <property type="entry name" value="EGF_1"/>
    <property type="match status" value="5"/>
</dbReference>
<dbReference type="SMART" id="SM00159">
    <property type="entry name" value="PTX"/>
    <property type="match status" value="1"/>
</dbReference>
<dbReference type="SUPFAM" id="SSF57196">
    <property type="entry name" value="EGF/Laminin"/>
    <property type="match status" value="4"/>
</dbReference>
<feature type="domain" description="Sushi" evidence="14">
    <location>
        <begin position="1782"/>
        <end position="1844"/>
    </location>
</feature>
<accession>A0AAN7SRR9</accession>
<evidence type="ECO:0008006" key="18">
    <source>
        <dbReference type="Google" id="ProtNLM"/>
    </source>
</evidence>
<feature type="domain" description="EGF-like" evidence="11">
    <location>
        <begin position="1238"/>
        <end position="1280"/>
    </location>
</feature>
<feature type="domain" description="VWFA" evidence="12">
    <location>
        <begin position="78"/>
        <end position="254"/>
    </location>
</feature>
<feature type="domain" description="Sushi" evidence="14">
    <location>
        <begin position="1640"/>
        <end position="1709"/>
    </location>
</feature>
<proteinExistence type="predicted"/>
<evidence type="ECO:0000256" key="9">
    <source>
        <dbReference type="SAM" id="MobiDB-lite"/>
    </source>
</evidence>
<dbReference type="SMART" id="SM00179">
    <property type="entry name" value="EGF_CA"/>
    <property type="match status" value="3"/>
</dbReference>
<evidence type="ECO:0000256" key="4">
    <source>
        <dbReference type="ARBA" id="ARBA00022737"/>
    </source>
</evidence>
<dbReference type="InterPro" id="IPR035976">
    <property type="entry name" value="Sushi/SCR/CCP_sf"/>
</dbReference>
<comment type="caution">
    <text evidence="16">The sequence shown here is derived from an EMBL/GenBank/DDBJ whole genome shotgun (WGS) entry which is preliminary data.</text>
</comment>
<dbReference type="InterPro" id="IPR036465">
    <property type="entry name" value="vWFA_dom_sf"/>
</dbReference>
<feature type="disulfide bond" evidence="8">
    <location>
        <begin position="1752"/>
        <end position="1779"/>
    </location>
</feature>
<reference evidence="17" key="1">
    <citation type="submission" date="2023-01" db="EMBL/GenBank/DDBJ databases">
        <title>Key to firefly adult light organ development and bioluminescence: homeobox transcription factors regulate luciferase expression and transportation to peroxisome.</title>
        <authorList>
            <person name="Fu X."/>
        </authorList>
    </citation>
    <scope>NUCLEOTIDE SEQUENCE [LARGE SCALE GENOMIC DNA]</scope>
</reference>
<dbReference type="PROSITE" id="PS00010">
    <property type="entry name" value="ASX_HYDROXYL"/>
    <property type="match status" value="1"/>
</dbReference>
<feature type="signal peptide" evidence="10">
    <location>
        <begin position="1"/>
        <end position="18"/>
    </location>
</feature>
<dbReference type="Gene3D" id="2.60.120.200">
    <property type="match status" value="1"/>
</dbReference>
<evidence type="ECO:0000256" key="2">
    <source>
        <dbReference type="ARBA" id="ARBA00022659"/>
    </source>
</evidence>
<gene>
    <name evidence="16" type="ORF">RN001_003939</name>
</gene>
<feature type="domain" description="Sushi" evidence="14">
    <location>
        <begin position="1716"/>
        <end position="1781"/>
    </location>
</feature>
<feature type="region of interest" description="Disordered" evidence="9">
    <location>
        <begin position="1011"/>
        <end position="1030"/>
    </location>
</feature>
<dbReference type="PROSITE" id="PS50825">
    <property type="entry name" value="HYR"/>
    <property type="match status" value="2"/>
</dbReference>
<evidence type="ECO:0000259" key="14">
    <source>
        <dbReference type="PROSITE" id="PS50923"/>
    </source>
</evidence>
<feature type="domain" description="Sushi" evidence="14">
    <location>
        <begin position="441"/>
        <end position="498"/>
    </location>
</feature>
<feature type="disulfide bond" evidence="7">
    <location>
        <begin position="1172"/>
        <end position="1189"/>
    </location>
</feature>
<feature type="disulfide bond" evidence="8">
    <location>
        <begin position="398"/>
        <end position="425"/>
    </location>
</feature>
<dbReference type="InterPro" id="IPR011641">
    <property type="entry name" value="Tyr-kin_ephrin_A/B_rcpt-like"/>
</dbReference>
<keyword evidence="3 10" id="KW-0732">Signal</keyword>
<dbReference type="PANTHER" id="PTHR46393:SF7">
    <property type="entry name" value="COMPLEMENT C2"/>
    <property type="match status" value="1"/>
</dbReference>
<dbReference type="Gene3D" id="2.10.70.10">
    <property type="entry name" value="Complement Module, domain 1"/>
    <property type="match status" value="9"/>
</dbReference>
<sequence length="1897" mass="211130">MYLAFCAIVLLGINNVAPDKITTESLDSYNAFFNYGDKKNLKLEKENLENAVIKSKVEVLGEVFKKHIDSLKVWQKLDIVFLIDASSSVGEQNFKSELKFVKKLLSDVVVDYDHSRISIVTFSSKNSVVTNVDEISLPNKQNNKCLLLNKELNSIKYLGGGTYTLGAFKIAKDIFKHSRNDTKKLLFLITDGYSNGGDPVPLANDLKKQYVTIFTIGIKNGNYKELYQLSSSPGEFFSYLLDSFEEFESLARRALHVDVKDGDYLPLGTNGPCHKLCDRGNCCDKNAVCTCGTSTGHYTCLCNPGYYGSGLRNSCFSCPSGTYADAPNVCFPCPDIHHTTEVPAIGILSCKCKSGYRASKDYKCETIKCLKLSPPKNGYFVRRKECGNVLNNACGVRCEVGFSLIGSSIRLCQMNGTWSGDAPSCQVKTCKSLPTPAHGSISCAHADLGTKYKNSEPDMPVDTVCSFSCNKGYSLIGSAHRTCLPLAQWDGLKVSCKQIKCNKLSNIPFGIIEPEICTSSKQSFGKKCVYKCKNGFKLKGPTERVCSGRHGVWSNKSNQSVCEDVTPPSLVCPPNIQGVTNADRNYGTVFWMEPNVTDNSGLNVTVWLKPAIANITEFRFKIGQTKVTYFAQDAFQNQAKCSFTVDIKDSQSPTIEDCIDPVPFLSLTTSGTNITWEEPSIYDNSDFVMISRSHDFGYFEVGTTPVTYTAKDASGNINICTMNITVVESQCEPLPDPIFGHSECTSKEEGIQCIVTCQEGYAIPMSSTIDTIDTTDSQFICDHADPVWYSKKNSFFPDCSITQVPVEVLQNGVITVQSQLDEDLCNNTTALKEIENEIKINLNANLQKTCAVSHSCNLTTNTICENPEDSVYEEKTNIIKREISKRKTRRSSRINIEFSIHARVTEKDNVSTIAALANLKNFEMKSNRTKIVSVRLDKTNAVCPVGYVQKKLRCVQCPKGTFHNATTKVCQSCPLGFYNDKPGQGSCTICPTNYSTSKMHSKSVKDCKAHCPPGTHGRRRKLKPSRQNSNTTLDHITLVPHCRTCRIGYYQSNYGQLSCRSCPEGHTTLSRKSTNLNQCLPTTTQLCNNSTNVCNKGKCVVEDSFYYSCSCDANYIGSHCETQINSCSSNPCLNRGVCVPNSEDTSDYSCKCREGYTGQICEEIEDKCDKVCQNGGKCARTDDDEEEVCVCEEGFGGECCEQKVKYCDTRICEHGACTEIANGYQCLCEDGFIGKRCNILPCDYTPCPENSLCVNINDVNATQKSYRCECPKNYKGKSCTEEIDFCASNPCLNNATCMNTDDQYKCICPKTFYGINCQLKMNSDYILRFPRSGTTDFVKLNEFDQNLTQISACLWMMTKDNFNYGTLLSYATFEHDNAFTLTDYTGLVLYVNGEHIITDIYLNDGIWHFLCVTWDNLIGVYNIYVDGKNVENGDGLSNNTVIKGNGKMIIGQEQDVLGGRFSQTESFLGEIAYLDVWSRILNESEIVYNMMNCEESVFGDVYAWPEIRNFIHGEVEVLSSTFCQNCTSPSVLENGFVEVIGIAAYYKCDLGYELTTQIYNSGRVCTKASSWIGNVEPKCTRVYCGYPGYVAHGEIIGRSYFYGDKIKYNCKNNYKLTGNDERLCLANGSWSSTEPSCVGMRCNGFSIPNHGEVTIATDSSEEAFENSKEFEAGVEIEITCNDNYELNGSRYLKCRSNGTWSDTIPHCKVISKPPHLACSIEQLPQPPVNGYTIIESLNSYTSGKTNFVEFKCRQGYMPQKISSATCILDGYWTEIDLSCNVVTCDNPPKFNKMQIKHKILINTKYHYGNMVTYECMDGYRMFGNGAIRCLSNGRWTRLQGKCTRKSCFKPTVKESTIIEGNSYLYGDQVNVTCKANSKHVLTCSSSGKWEGTLDDYC</sequence>
<evidence type="ECO:0000256" key="5">
    <source>
        <dbReference type="ARBA" id="ARBA00023157"/>
    </source>
</evidence>
<evidence type="ECO:0000256" key="8">
    <source>
        <dbReference type="PROSITE-ProRule" id="PRU00302"/>
    </source>
</evidence>
<dbReference type="SMART" id="SM00181">
    <property type="entry name" value="EGF"/>
    <property type="match status" value="8"/>
</dbReference>
<dbReference type="Proteomes" id="UP001353858">
    <property type="component" value="Unassembled WGS sequence"/>
</dbReference>
<evidence type="ECO:0000256" key="3">
    <source>
        <dbReference type="ARBA" id="ARBA00022729"/>
    </source>
</evidence>
<dbReference type="SUPFAM" id="SSF53300">
    <property type="entry name" value="vWA-like"/>
    <property type="match status" value="1"/>
</dbReference>
<protein>
    <recommendedName>
        <fullName evidence="18">Sushi, von Willebrand factor type A, EGF and pentraxin domain-containing protein 1</fullName>
    </recommendedName>
</protein>
<dbReference type="PRINTS" id="PR00453">
    <property type="entry name" value="VWFADOMAIN"/>
</dbReference>
<feature type="disulfide bond" evidence="8">
    <location>
        <begin position="369"/>
        <end position="412"/>
    </location>
</feature>
<dbReference type="EMBL" id="JARPUR010000001">
    <property type="protein sequence ID" value="KAK4887668.1"/>
    <property type="molecule type" value="Genomic_DNA"/>
</dbReference>
<dbReference type="GO" id="GO:0005509">
    <property type="term" value="F:calcium ion binding"/>
    <property type="evidence" value="ECO:0007669"/>
    <property type="project" value="InterPro"/>
</dbReference>
<name>A0AAN7SRR9_9COLE</name>
<dbReference type="PROSITE" id="PS50923">
    <property type="entry name" value="SUSHI"/>
    <property type="match status" value="9"/>
</dbReference>
<dbReference type="GO" id="GO:0032991">
    <property type="term" value="C:protein-containing complex"/>
    <property type="evidence" value="ECO:0007669"/>
    <property type="project" value="UniProtKB-ARBA"/>
</dbReference>
<dbReference type="PANTHER" id="PTHR46393">
    <property type="entry name" value="SUSHI DOMAIN-CONTAINING PROTEIN"/>
    <property type="match status" value="1"/>
</dbReference>
<feature type="disulfide bond" evidence="7">
    <location>
        <begin position="1152"/>
        <end position="1161"/>
    </location>
</feature>
<dbReference type="Pfam" id="PF00092">
    <property type="entry name" value="VWA"/>
    <property type="match status" value="1"/>
</dbReference>
<keyword evidence="6" id="KW-0325">Glycoprotein</keyword>
<organism evidence="16 17">
    <name type="scientific">Aquatica leii</name>
    <dbReference type="NCBI Taxonomy" id="1421715"/>
    <lineage>
        <taxon>Eukaryota</taxon>
        <taxon>Metazoa</taxon>
        <taxon>Ecdysozoa</taxon>
        <taxon>Arthropoda</taxon>
        <taxon>Hexapoda</taxon>
        <taxon>Insecta</taxon>
        <taxon>Pterygota</taxon>
        <taxon>Neoptera</taxon>
        <taxon>Endopterygota</taxon>
        <taxon>Coleoptera</taxon>
        <taxon>Polyphaga</taxon>
        <taxon>Elateriformia</taxon>
        <taxon>Elateroidea</taxon>
        <taxon>Lampyridae</taxon>
        <taxon>Luciolinae</taxon>
        <taxon>Aquatica</taxon>
    </lineage>
</organism>
<dbReference type="SMART" id="SM01411">
    <property type="entry name" value="Ephrin_rec_like"/>
    <property type="match status" value="4"/>
</dbReference>
<feature type="disulfide bond" evidence="7">
    <location>
        <begin position="1191"/>
        <end position="1200"/>
    </location>
</feature>
<dbReference type="Gene3D" id="2.10.50.10">
    <property type="entry name" value="Tumor Necrosis Factor Receptor, subunit A, domain 2"/>
    <property type="match status" value="2"/>
</dbReference>
<evidence type="ECO:0000259" key="11">
    <source>
        <dbReference type="PROSITE" id="PS50026"/>
    </source>
</evidence>
<dbReference type="CDD" id="cd01450">
    <property type="entry name" value="vWFA_subfamily_ECM"/>
    <property type="match status" value="1"/>
</dbReference>
<feature type="disulfide bond" evidence="8">
    <location>
        <begin position="469"/>
        <end position="496"/>
    </location>
</feature>
<dbReference type="InterPro" id="IPR000742">
    <property type="entry name" value="EGF"/>
</dbReference>
<evidence type="ECO:0000313" key="17">
    <source>
        <dbReference type="Proteomes" id="UP001353858"/>
    </source>
</evidence>
<dbReference type="SMART" id="SM00327">
    <property type="entry name" value="VWA"/>
    <property type="match status" value="1"/>
</dbReference>
<dbReference type="FunFam" id="2.10.25.10:FF:000143">
    <property type="entry name" value="Protein crumbs 1"/>
    <property type="match status" value="1"/>
</dbReference>
<dbReference type="InterPro" id="IPR000152">
    <property type="entry name" value="EGF-type_Asp/Asn_hydroxyl_site"/>
</dbReference>
<feature type="domain" description="EGF-like" evidence="11">
    <location>
        <begin position="1282"/>
        <end position="1318"/>
    </location>
</feature>
<dbReference type="Gene3D" id="2.10.25.10">
    <property type="entry name" value="Laminin"/>
    <property type="match status" value="4"/>
</dbReference>
<dbReference type="Pfam" id="PF00084">
    <property type="entry name" value="Sushi"/>
    <property type="match status" value="7"/>
</dbReference>
<feature type="domain" description="Sushi" evidence="14">
    <location>
        <begin position="1582"/>
        <end position="1639"/>
    </location>
</feature>
<feature type="disulfide bond" evidence="7">
    <location>
        <begin position="1168"/>
        <end position="1178"/>
    </location>
</feature>
<evidence type="ECO:0000259" key="12">
    <source>
        <dbReference type="PROSITE" id="PS50234"/>
    </source>
</evidence>
<keyword evidence="1 7" id="KW-0245">EGF-like domain</keyword>
<dbReference type="CDD" id="cd00054">
    <property type="entry name" value="EGF_CA"/>
    <property type="match status" value="2"/>
</dbReference>
<dbReference type="SMART" id="SM00032">
    <property type="entry name" value="CCP"/>
    <property type="match status" value="9"/>
</dbReference>
<comment type="caution">
    <text evidence="7">Lacks conserved residue(s) required for the propagation of feature annotation.</text>
</comment>
<dbReference type="InterPro" id="IPR001881">
    <property type="entry name" value="EGF-like_Ca-bd_dom"/>
</dbReference>
<dbReference type="PROSITE" id="PS01186">
    <property type="entry name" value="EGF_2"/>
    <property type="match status" value="2"/>
</dbReference>
<dbReference type="PROSITE" id="PS50234">
    <property type="entry name" value="VWFA"/>
    <property type="match status" value="1"/>
</dbReference>
<feature type="domain" description="Sushi" evidence="14">
    <location>
        <begin position="367"/>
        <end position="427"/>
    </location>
</feature>
<feature type="domain" description="EGF-like" evidence="11">
    <location>
        <begin position="1123"/>
        <end position="1162"/>
    </location>
</feature>
<dbReference type="Pfam" id="PF00008">
    <property type="entry name" value="EGF"/>
    <property type="match status" value="2"/>
</dbReference>
<evidence type="ECO:0000256" key="10">
    <source>
        <dbReference type="SAM" id="SignalP"/>
    </source>
</evidence>
<dbReference type="PROSITE" id="PS51828">
    <property type="entry name" value="PTX_2"/>
    <property type="match status" value="1"/>
</dbReference>
<feature type="domain" description="Sushi" evidence="14">
    <location>
        <begin position="1845"/>
        <end position="1897"/>
    </location>
</feature>
<evidence type="ECO:0000259" key="15">
    <source>
        <dbReference type="PROSITE" id="PS51828"/>
    </source>
</evidence>
<dbReference type="CDD" id="cd00033">
    <property type="entry name" value="CCP"/>
    <property type="match status" value="7"/>
</dbReference>
<feature type="disulfide bond" evidence="7">
    <location>
        <begin position="1270"/>
        <end position="1279"/>
    </location>
</feature>
<keyword evidence="4" id="KW-0677">Repeat</keyword>
<evidence type="ECO:0000313" key="16">
    <source>
        <dbReference type="EMBL" id="KAK4887668.1"/>
    </source>
</evidence>
<feature type="domain" description="HYR" evidence="13">
    <location>
        <begin position="563"/>
        <end position="647"/>
    </location>
</feature>
<feature type="disulfide bond" evidence="8">
    <location>
        <begin position="1680"/>
        <end position="1707"/>
    </location>
</feature>
<dbReference type="InterPro" id="IPR001759">
    <property type="entry name" value="PTX_dom"/>
</dbReference>
<feature type="disulfide bond" evidence="8">
    <location>
        <begin position="1815"/>
        <end position="1842"/>
    </location>
</feature>
<dbReference type="InterPro" id="IPR003410">
    <property type="entry name" value="HYR_dom"/>
</dbReference>
<feature type="disulfide bond" evidence="8">
    <location>
        <begin position="1610"/>
        <end position="1637"/>
    </location>
</feature>
<dbReference type="PRINTS" id="PR00895">
    <property type="entry name" value="PENTAXIN"/>
</dbReference>
<dbReference type="PROSITE" id="PS50026">
    <property type="entry name" value="EGF_3"/>
    <property type="match status" value="4"/>
</dbReference>